<feature type="region of interest" description="Disordered" evidence="1">
    <location>
        <begin position="72"/>
        <end position="102"/>
    </location>
</feature>
<gene>
    <name evidence="2" type="ORF">EJB05_52513</name>
</gene>
<dbReference type="AlphaFoldDB" id="A0A5J9SSP7"/>
<dbReference type="PANTHER" id="PTHR33132:SF145">
    <property type="entry name" value="OS04G0403900 PROTEIN"/>
    <property type="match status" value="1"/>
</dbReference>
<protein>
    <submittedName>
        <fullName evidence="2">Uncharacterized protein</fullName>
    </submittedName>
</protein>
<organism evidence="2 3">
    <name type="scientific">Eragrostis curvula</name>
    <name type="common">weeping love grass</name>
    <dbReference type="NCBI Taxonomy" id="38414"/>
    <lineage>
        <taxon>Eukaryota</taxon>
        <taxon>Viridiplantae</taxon>
        <taxon>Streptophyta</taxon>
        <taxon>Embryophyta</taxon>
        <taxon>Tracheophyta</taxon>
        <taxon>Spermatophyta</taxon>
        <taxon>Magnoliopsida</taxon>
        <taxon>Liliopsida</taxon>
        <taxon>Poales</taxon>
        <taxon>Poaceae</taxon>
        <taxon>PACMAD clade</taxon>
        <taxon>Chloridoideae</taxon>
        <taxon>Eragrostideae</taxon>
        <taxon>Eragrostidinae</taxon>
        <taxon>Eragrostis</taxon>
    </lineage>
</organism>
<comment type="caution">
    <text evidence="2">The sequence shown here is derived from an EMBL/GenBank/DDBJ whole genome shotgun (WGS) entry which is preliminary data.</text>
</comment>
<dbReference type="EMBL" id="RWGY01000363">
    <property type="protein sequence ID" value="TVU01978.1"/>
    <property type="molecule type" value="Genomic_DNA"/>
</dbReference>
<evidence type="ECO:0000313" key="2">
    <source>
        <dbReference type="EMBL" id="TVU01978.1"/>
    </source>
</evidence>
<evidence type="ECO:0000256" key="1">
    <source>
        <dbReference type="SAM" id="MobiDB-lite"/>
    </source>
</evidence>
<reference evidence="2 3" key="1">
    <citation type="journal article" date="2019" name="Sci. Rep.">
        <title>A high-quality genome of Eragrostis curvula grass provides insights into Poaceae evolution and supports new strategies to enhance forage quality.</title>
        <authorList>
            <person name="Carballo J."/>
            <person name="Santos B.A.C.M."/>
            <person name="Zappacosta D."/>
            <person name="Garbus I."/>
            <person name="Selva J.P."/>
            <person name="Gallo C.A."/>
            <person name="Diaz A."/>
            <person name="Albertini E."/>
            <person name="Caccamo M."/>
            <person name="Echenique V."/>
        </authorList>
    </citation>
    <scope>NUCLEOTIDE SEQUENCE [LARGE SCALE GENOMIC DNA]</scope>
    <source>
        <strain evidence="3">cv. Victoria</strain>
        <tissue evidence="2">Leaf</tissue>
    </source>
</reference>
<dbReference type="Proteomes" id="UP000324897">
    <property type="component" value="Unassembled WGS sequence"/>
</dbReference>
<accession>A0A5J9SSP7</accession>
<keyword evidence="3" id="KW-1185">Reference proteome</keyword>
<feature type="non-terminal residue" evidence="2">
    <location>
        <position position="1"/>
    </location>
</feature>
<dbReference type="Gramene" id="TVU01978">
    <property type="protein sequence ID" value="TVU01978"/>
    <property type="gene ID" value="EJB05_52513"/>
</dbReference>
<name>A0A5J9SSP7_9POAL</name>
<evidence type="ECO:0000313" key="3">
    <source>
        <dbReference type="Proteomes" id="UP000324897"/>
    </source>
</evidence>
<dbReference type="PANTHER" id="PTHR33132">
    <property type="entry name" value="OSJNBB0118P14.9 PROTEIN"/>
    <property type="match status" value="1"/>
</dbReference>
<sequence>MTSPAPPPSCSKTGAPSSRYCLCAPTTHPGSFRCRLHRSPPAAKVTAPPSGSEAVKEAAAAAAARGLLARVKRKPRQPGVSGIIRPGPSRLGVRDDEQADDADSYAKSILQAGIPIPAKAYRVDRINDHQKKLHMLDSQMKGLRWEALWVQATEKANTNLISI</sequence>
<dbReference type="OrthoDB" id="1932391at2759"/>
<proteinExistence type="predicted"/>